<dbReference type="AlphaFoldDB" id="A0A0E9UXW3"/>
<organism evidence="1">
    <name type="scientific">Anguilla anguilla</name>
    <name type="common">European freshwater eel</name>
    <name type="synonym">Muraena anguilla</name>
    <dbReference type="NCBI Taxonomy" id="7936"/>
    <lineage>
        <taxon>Eukaryota</taxon>
        <taxon>Metazoa</taxon>
        <taxon>Chordata</taxon>
        <taxon>Craniata</taxon>
        <taxon>Vertebrata</taxon>
        <taxon>Euteleostomi</taxon>
        <taxon>Actinopterygii</taxon>
        <taxon>Neopterygii</taxon>
        <taxon>Teleostei</taxon>
        <taxon>Anguilliformes</taxon>
        <taxon>Anguillidae</taxon>
        <taxon>Anguilla</taxon>
    </lineage>
</organism>
<protein>
    <submittedName>
        <fullName evidence="1">Uncharacterized protein</fullName>
    </submittedName>
</protein>
<evidence type="ECO:0000313" key="1">
    <source>
        <dbReference type="EMBL" id="JAH70030.1"/>
    </source>
</evidence>
<name>A0A0E9UXW3_ANGAN</name>
<proteinExistence type="predicted"/>
<reference evidence="1" key="2">
    <citation type="journal article" date="2015" name="Fish Shellfish Immunol.">
        <title>Early steps in the European eel (Anguilla anguilla)-Vibrio vulnificus interaction in the gills: Role of the RtxA13 toxin.</title>
        <authorList>
            <person name="Callol A."/>
            <person name="Pajuelo D."/>
            <person name="Ebbesson L."/>
            <person name="Teles M."/>
            <person name="MacKenzie S."/>
            <person name="Amaro C."/>
        </authorList>
    </citation>
    <scope>NUCLEOTIDE SEQUENCE</scope>
</reference>
<dbReference type="EMBL" id="GBXM01038547">
    <property type="protein sequence ID" value="JAH70030.1"/>
    <property type="molecule type" value="Transcribed_RNA"/>
</dbReference>
<sequence length="46" mass="5147">MRERIGGSPSSFCIHTRLQAKFEDESFNWNSASGKSHCFTLINAGQ</sequence>
<accession>A0A0E9UXW3</accession>
<reference evidence="1" key="1">
    <citation type="submission" date="2014-11" db="EMBL/GenBank/DDBJ databases">
        <authorList>
            <person name="Amaro Gonzalez C."/>
        </authorList>
    </citation>
    <scope>NUCLEOTIDE SEQUENCE</scope>
</reference>